<dbReference type="PANTHER" id="PTHR30432:SF1">
    <property type="entry name" value="DNA-BINDING TRANSCRIPTIONAL DUAL REGULATOR MODE"/>
    <property type="match status" value="1"/>
</dbReference>
<dbReference type="InterPro" id="IPR036388">
    <property type="entry name" value="WH-like_DNA-bd_sf"/>
</dbReference>
<keyword evidence="2" id="KW-1185">Reference proteome</keyword>
<protein>
    <submittedName>
        <fullName evidence="1">LysR family transcriptional regulator</fullName>
    </submittedName>
</protein>
<comment type="caution">
    <text evidence="1">The sequence shown here is derived from an EMBL/GenBank/DDBJ whole genome shotgun (WGS) entry which is preliminary data.</text>
</comment>
<evidence type="ECO:0000313" key="2">
    <source>
        <dbReference type="Proteomes" id="UP001165044"/>
    </source>
</evidence>
<name>A0ABQ5PY17_9BACT</name>
<reference evidence="1" key="1">
    <citation type="journal article" date="2023" name="Antonie Van Leeuwenhoek">
        <title>Mesoterricola silvestris gen. nov., sp. nov., Mesoterricola sediminis sp. nov., Geothrix oryzae sp. nov., Geothrix edaphica sp. nov., Geothrix rubra sp. nov., and Geothrix limicola sp. nov., six novel members of Acidobacteriota isolated from soils.</title>
        <authorList>
            <person name="Itoh H."/>
            <person name="Sugisawa Y."/>
            <person name="Mise K."/>
            <person name="Xu Z."/>
            <person name="Kuniyasu M."/>
            <person name="Ushijima N."/>
            <person name="Kawano K."/>
            <person name="Kobayashi E."/>
            <person name="Shiratori Y."/>
            <person name="Masuda Y."/>
            <person name="Senoo K."/>
        </authorList>
    </citation>
    <scope>NUCLEOTIDE SEQUENCE</scope>
    <source>
        <strain evidence="1">Red802</strain>
    </source>
</reference>
<organism evidence="1 2">
    <name type="scientific">Geothrix edaphica</name>
    <dbReference type="NCBI Taxonomy" id="2927976"/>
    <lineage>
        <taxon>Bacteria</taxon>
        <taxon>Pseudomonadati</taxon>
        <taxon>Acidobacteriota</taxon>
        <taxon>Holophagae</taxon>
        <taxon>Holophagales</taxon>
        <taxon>Holophagaceae</taxon>
        <taxon>Geothrix</taxon>
    </lineage>
</organism>
<dbReference type="InterPro" id="IPR036390">
    <property type="entry name" value="WH_DNA-bd_sf"/>
</dbReference>
<dbReference type="RefSeq" id="WP_285608276.1">
    <property type="nucleotide sequence ID" value="NZ_BSDC01000002.1"/>
</dbReference>
<proteinExistence type="predicted"/>
<evidence type="ECO:0000313" key="1">
    <source>
        <dbReference type="EMBL" id="GLH67261.1"/>
    </source>
</evidence>
<dbReference type="SUPFAM" id="SSF46785">
    <property type="entry name" value="Winged helix' DNA-binding domain"/>
    <property type="match status" value="1"/>
</dbReference>
<gene>
    <name evidence="1" type="primary">modE</name>
    <name evidence="1" type="ORF">GETHED_16250</name>
</gene>
<accession>A0ABQ5PY17</accession>
<dbReference type="Proteomes" id="UP001165044">
    <property type="component" value="Unassembled WGS sequence"/>
</dbReference>
<sequence length="119" mass="12695">MAKPASPAASIRIRIAYGTDIAIGQGKADLLEAIGQTGSISAAARLLEMSYRKAWLLVDEMNQCFRSPVVLAAKGGPQGGGARLTPLGEEALKRFREIQAKAATAIEADVRAFRKRLLD</sequence>
<dbReference type="EMBL" id="BSDC01000002">
    <property type="protein sequence ID" value="GLH67261.1"/>
    <property type="molecule type" value="Genomic_DNA"/>
</dbReference>
<dbReference type="Gene3D" id="1.10.10.10">
    <property type="entry name" value="Winged helix-like DNA-binding domain superfamily/Winged helix DNA-binding domain"/>
    <property type="match status" value="1"/>
</dbReference>
<dbReference type="PANTHER" id="PTHR30432">
    <property type="entry name" value="TRANSCRIPTIONAL REGULATOR MODE"/>
    <property type="match status" value="1"/>
</dbReference>
<dbReference type="InterPro" id="IPR051815">
    <property type="entry name" value="Molybdate_resp_trans_reg"/>
</dbReference>